<protein>
    <submittedName>
        <fullName evidence="2">Uncharacterized protein</fullName>
    </submittedName>
</protein>
<sequence length="186" mass="20974">MFMMKTLSLMCLVALLSTCTALNEIKIEVENIATDESYTGRIYPRSNASGLRTVRIMDSNRVEIFLCIDDEETFQVADVSYSTDGFSDEVNVILDNHEIGQFTTHSESNGGLLWNEFHHTGEIGQEFRMIPGEHNLTIALDQLNELGVELDFLLLRFSRSTTEDEVLCSYHSYSHISPDLTVGVEP</sequence>
<evidence type="ECO:0000313" key="3">
    <source>
        <dbReference type="Proteomes" id="UP000030746"/>
    </source>
</evidence>
<dbReference type="CTD" id="20236369"/>
<organism evidence="2 3">
    <name type="scientific">Lottia gigantea</name>
    <name type="common">Giant owl limpet</name>
    <dbReference type="NCBI Taxonomy" id="225164"/>
    <lineage>
        <taxon>Eukaryota</taxon>
        <taxon>Metazoa</taxon>
        <taxon>Spiralia</taxon>
        <taxon>Lophotrochozoa</taxon>
        <taxon>Mollusca</taxon>
        <taxon>Gastropoda</taxon>
        <taxon>Patellogastropoda</taxon>
        <taxon>Lottioidea</taxon>
        <taxon>Lottiidae</taxon>
        <taxon>Lottia</taxon>
    </lineage>
</organism>
<feature type="chain" id="PRO_5004716785" evidence="1">
    <location>
        <begin position="22"/>
        <end position="186"/>
    </location>
</feature>
<keyword evidence="1" id="KW-0732">Signal</keyword>
<dbReference type="GeneID" id="20236369"/>
<evidence type="ECO:0000256" key="1">
    <source>
        <dbReference type="SAM" id="SignalP"/>
    </source>
</evidence>
<evidence type="ECO:0000313" key="2">
    <source>
        <dbReference type="EMBL" id="ESO87206.1"/>
    </source>
</evidence>
<name>V4A1N4_LOTGI</name>
<dbReference type="KEGG" id="lgi:LOTGIDRAFT_154709"/>
<dbReference type="OMA" id="VEVQKHY"/>
<reference evidence="2 3" key="1">
    <citation type="journal article" date="2013" name="Nature">
        <title>Insights into bilaterian evolution from three spiralian genomes.</title>
        <authorList>
            <person name="Simakov O."/>
            <person name="Marletaz F."/>
            <person name="Cho S.J."/>
            <person name="Edsinger-Gonzales E."/>
            <person name="Havlak P."/>
            <person name="Hellsten U."/>
            <person name="Kuo D.H."/>
            <person name="Larsson T."/>
            <person name="Lv J."/>
            <person name="Arendt D."/>
            <person name="Savage R."/>
            <person name="Osoegawa K."/>
            <person name="de Jong P."/>
            <person name="Grimwood J."/>
            <person name="Chapman J.A."/>
            <person name="Shapiro H."/>
            <person name="Aerts A."/>
            <person name="Otillar R.P."/>
            <person name="Terry A.Y."/>
            <person name="Boore J.L."/>
            <person name="Grigoriev I.V."/>
            <person name="Lindberg D.R."/>
            <person name="Seaver E.C."/>
            <person name="Weisblat D.A."/>
            <person name="Putnam N.H."/>
            <person name="Rokhsar D.S."/>
        </authorList>
    </citation>
    <scope>NUCLEOTIDE SEQUENCE [LARGE SCALE GENOMIC DNA]</scope>
</reference>
<dbReference type="EMBL" id="KB202953">
    <property type="protein sequence ID" value="ESO87206.1"/>
    <property type="molecule type" value="Genomic_DNA"/>
</dbReference>
<dbReference type="AlphaFoldDB" id="V4A1N4"/>
<dbReference type="HOGENOM" id="CLU_108190_0_0_1"/>
<keyword evidence="3" id="KW-1185">Reference proteome</keyword>
<dbReference type="OrthoDB" id="6080033at2759"/>
<feature type="signal peptide" evidence="1">
    <location>
        <begin position="1"/>
        <end position="21"/>
    </location>
</feature>
<dbReference type="Proteomes" id="UP000030746">
    <property type="component" value="Unassembled WGS sequence"/>
</dbReference>
<dbReference type="RefSeq" id="XP_009062153.1">
    <property type="nucleotide sequence ID" value="XM_009063905.1"/>
</dbReference>
<accession>V4A1N4</accession>
<gene>
    <name evidence="2" type="ORF">LOTGIDRAFT_154709</name>
</gene>
<proteinExistence type="predicted"/>